<feature type="transmembrane region" description="Helical" evidence="7">
    <location>
        <begin position="176"/>
        <end position="196"/>
    </location>
</feature>
<dbReference type="InterPro" id="IPR007599">
    <property type="entry name" value="DER1"/>
</dbReference>
<gene>
    <name evidence="10" type="ORF">SEMRO_68_G038300.1</name>
</gene>
<keyword evidence="11" id="KW-1185">Reference proteome</keyword>
<accession>A0A9N8H4Q0</accession>
<dbReference type="GO" id="GO:0006950">
    <property type="term" value="P:response to stress"/>
    <property type="evidence" value="ECO:0007669"/>
    <property type="project" value="UniProtKB-ARBA"/>
</dbReference>
<keyword evidence="9" id="KW-0732">Signal</keyword>
<keyword evidence="6 7" id="KW-0472">Membrane</keyword>
<comment type="caution">
    <text evidence="10">The sequence shown here is derived from an EMBL/GenBank/DDBJ whole genome shotgun (WGS) entry which is preliminary data.</text>
</comment>
<evidence type="ECO:0000256" key="6">
    <source>
        <dbReference type="ARBA" id="ARBA00023136"/>
    </source>
</evidence>
<dbReference type="Pfam" id="PF04511">
    <property type="entry name" value="DER1"/>
    <property type="match status" value="1"/>
</dbReference>
<feature type="chain" id="PRO_5040154147" description="Derlin" evidence="9">
    <location>
        <begin position="33"/>
        <end position="355"/>
    </location>
</feature>
<keyword evidence="3 7" id="KW-0812">Transmembrane</keyword>
<reference evidence="10" key="1">
    <citation type="submission" date="2020-06" db="EMBL/GenBank/DDBJ databases">
        <authorList>
            <consortium name="Plant Systems Biology data submission"/>
        </authorList>
    </citation>
    <scope>NUCLEOTIDE SEQUENCE</scope>
    <source>
        <strain evidence="10">D6</strain>
    </source>
</reference>
<dbReference type="GO" id="GO:0005789">
    <property type="term" value="C:endoplasmic reticulum membrane"/>
    <property type="evidence" value="ECO:0007669"/>
    <property type="project" value="UniProtKB-SubCell"/>
</dbReference>
<comment type="similarity">
    <text evidence="2 7">Belongs to the derlin family.</text>
</comment>
<evidence type="ECO:0000313" key="10">
    <source>
        <dbReference type="EMBL" id="CAB9499782.1"/>
    </source>
</evidence>
<name>A0A9N8H4Q0_9STRA</name>
<evidence type="ECO:0000256" key="7">
    <source>
        <dbReference type="RuleBase" id="RU363059"/>
    </source>
</evidence>
<keyword evidence="5 7" id="KW-1133">Transmembrane helix</keyword>
<dbReference type="EMBL" id="CAICTM010000067">
    <property type="protein sequence ID" value="CAB9499782.1"/>
    <property type="molecule type" value="Genomic_DNA"/>
</dbReference>
<evidence type="ECO:0000256" key="8">
    <source>
        <dbReference type="SAM" id="MobiDB-lite"/>
    </source>
</evidence>
<evidence type="ECO:0000256" key="3">
    <source>
        <dbReference type="ARBA" id="ARBA00022692"/>
    </source>
</evidence>
<evidence type="ECO:0000256" key="5">
    <source>
        <dbReference type="ARBA" id="ARBA00022989"/>
    </source>
</evidence>
<sequence>MASSQRQPRIQFAWRSILLLAAVSLLVDGVTSRSTFSPLAPFTRSLRQQQQQQQQSACPQYTSTLLQSDRFRGGALDDDDEYDEESEDESEFDEDEEDDEDLFDLDEGDFEDAEDEFAEAGYVERALESWSKTPPLTKGYLSASMAATVFGFVFHKNEFPPWLLLEWKPFYSKLQLWRPFTTFLNFGPLGLGYILTFQFVWQYMSTLERLHHSTPYDFWIMILFGQLSMVIGYPILKLSPRFLGHNLSTFLVYIWSRFHEGLDCNLFELFNAKAELLPWFFLAQTFLLEGEPPILDFLGIVFGHVYYHLNSVGTLKAPPALLAWYKGDSGFAKDLRSKYAAIGQDFELVADDADA</sequence>
<evidence type="ECO:0000256" key="1">
    <source>
        <dbReference type="ARBA" id="ARBA00004477"/>
    </source>
</evidence>
<protein>
    <recommendedName>
        <fullName evidence="7">Derlin</fullName>
    </recommendedName>
</protein>
<evidence type="ECO:0000256" key="2">
    <source>
        <dbReference type="ARBA" id="ARBA00008917"/>
    </source>
</evidence>
<organism evidence="10 11">
    <name type="scientific">Seminavis robusta</name>
    <dbReference type="NCBI Taxonomy" id="568900"/>
    <lineage>
        <taxon>Eukaryota</taxon>
        <taxon>Sar</taxon>
        <taxon>Stramenopiles</taxon>
        <taxon>Ochrophyta</taxon>
        <taxon>Bacillariophyta</taxon>
        <taxon>Bacillariophyceae</taxon>
        <taxon>Bacillariophycidae</taxon>
        <taxon>Naviculales</taxon>
        <taxon>Naviculaceae</taxon>
        <taxon>Seminavis</taxon>
    </lineage>
</organism>
<feature type="region of interest" description="Disordered" evidence="8">
    <location>
        <begin position="72"/>
        <end position="100"/>
    </location>
</feature>
<evidence type="ECO:0000313" key="11">
    <source>
        <dbReference type="Proteomes" id="UP001153069"/>
    </source>
</evidence>
<feature type="transmembrane region" description="Helical" evidence="7">
    <location>
        <begin position="216"/>
        <end position="236"/>
    </location>
</feature>
<comment type="caution">
    <text evidence="7">Lacks conserved residue(s) required for the propagation of feature annotation.</text>
</comment>
<feature type="signal peptide" evidence="9">
    <location>
        <begin position="1"/>
        <end position="32"/>
    </location>
</feature>
<evidence type="ECO:0000256" key="9">
    <source>
        <dbReference type="SAM" id="SignalP"/>
    </source>
</evidence>
<proteinExistence type="inferred from homology"/>
<dbReference type="Proteomes" id="UP001153069">
    <property type="component" value="Unassembled WGS sequence"/>
</dbReference>
<comment type="function">
    <text evidence="7">May be involved in the degradation of misfolded endoplasmic reticulum (ER) luminal proteins.</text>
</comment>
<keyword evidence="4 7" id="KW-0256">Endoplasmic reticulum</keyword>
<feature type="compositionally biased region" description="Acidic residues" evidence="8">
    <location>
        <begin position="76"/>
        <end position="100"/>
    </location>
</feature>
<dbReference type="OrthoDB" id="1716531at2759"/>
<evidence type="ECO:0000256" key="4">
    <source>
        <dbReference type="ARBA" id="ARBA00022824"/>
    </source>
</evidence>
<comment type="subcellular location">
    <subcellularLocation>
        <location evidence="1 7">Endoplasmic reticulum membrane</location>
        <topology evidence="1 7">Multi-pass membrane protein</topology>
    </subcellularLocation>
</comment>
<dbReference type="AlphaFoldDB" id="A0A9N8H4Q0"/>
<dbReference type="PANTHER" id="PTHR11009">
    <property type="entry name" value="DER1-LIKE PROTEIN, DERLIN"/>
    <property type="match status" value="1"/>
</dbReference>